<dbReference type="InterPro" id="IPR013207">
    <property type="entry name" value="LGFP"/>
</dbReference>
<dbReference type="Gene3D" id="3.20.20.370">
    <property type="entry name" value="Glycoside hydrolase/deacetylase"/>
    <property type="match status" value="1"/>
</dbReference>
<dbReference type="CDD" id="cd10917">
    <property type="entry name" value="CE4_NodB_like_6s_7s"/>
    <property type="match status" value="1"/>
</dbReference>
<accession>A0A2T0KFB9</accession>
<dbReference type="Pfam" id="PF08310">
    <property type="entry name" value="LGFP"/>
    <property type="match status" value="4"/>
</dbReference>
<dbReference type="InterPro" id="IPR050248">
    <property type="entry name" value="Polysacc_deacetylase_ArnD"/>
</dbReference>
<dbReference type="PANTHER" id="PTHR10587">
    <property type="entry name" value="GLYCOSYL TRANSFERASE-RELATED"/>
    <property type="match status" value="1"/>
</dbReference>
<dbReference type="GO" id="GO:0005975">
    <property type="term" value="P:carbohydrate metabolic process"/>
    <property type="evidence" value="ECO:0007669"/>
    <property type="project" value="InterPro"/>
</dbReference>
<dbReference type="InterPro" id="IPR011330">
    <property type="entry name" value="Glyco_hydro/deAcase_b/a-brl"/>
</dbReference>
<keyword evidence="3" id="KW-1185">Reference proteome</keyword>
<dbReference type="PROSITE" id="PS51677">
    <property type="entry name" value="NODB"/>
    <property type="match status" value="1"/>
</dbReference>
<gene>
    <name evidence="2" type="ORF">CLV67_10525</name>
</gene>
<proteinExistence type="predicted"/>
<organism evidence="2 3">
    <name type="scientific">Actinoplanes italicus</name>
    <dbReference type="NCBI Taxonomy" id="113567"/>
    <lineage>
        <taxon>Bacteria</taxon>
        <taxon>Bacillati</taxon>
        <taxon>Actinomycetota</taxon>
        <taxon>Actinomycetes</taxon>
        <taxon>Micromonosporales</taxon>
        <taxon>Micromonosporaceae</taxon>
        <taxon>Actinoplanes</taxon>
    </lineage>
</organism>
<feature type="domain" description="NodB homology" evidence="1">
    <location>
        <begin position="52"/>
        <end position="243"/>
    </location>
</feature>
<dbReference type="Pfam" id="PF01522">
    <property type="entry name" value="Polysacc_deac_1"/>
    <property type="match status" value="1"/>
</dbReference>
<dbReference type="RefSeq" id="WP_106318297.1">
    <property type="nucleotide sequence ID" value="NZ_BOMO01000037.1"/>
</dbReference>
<dbReference type="EMBL" id="PVMZ01000005">
    <property type="protein sequence ID" value="PRX21848.1"/>
    <property type="molecule type" value="Genomic_DNA"/>
</dbReference>
<evidence type="ECO:0000313" key="2">
    <source>
        <dbReference type="EMBL" id="PRX21848.1"/>
    </source>
</evidence>
<comment type="caution">
    <text evidence="2">The sequence shown here is derived from an EMBL/GenBank/DDBJ whole genome shotgun (WGS) entry which is preliminary data.</text>
</comment>
<name>A0A2T0KFB9_9ACTN</name>
<reference evidence="2 3" key="1">
    <citation type="submission" date="2018-03" db="EMBL/GenBank/DDBJ databases">
        <title>Genomic Encyclopedia of Archaeal and Bacterial Type Strains, Phase II (KMG-II): from individual species to whole genera.</title>
        <authorList>
            <person name="Goeker M."/>
        </authorList>
    </citation>
    <scope>NUCLEOTIDE SEQUENCE [LARGE SCALE GENOMIC DNA]</scope>
    <source>
        <strain evidence="2 3">DSM 43146</strain>
    </source>
</reference>
<evidence type="ECO:0000313" key="3">
    <source>
        <dbReference type="Proteomes" id="UP000239415"/>
    </source>
</evidence>
<dbReference type="SUPFAM" id="SSF88713">
    <property type="entry name" value="Glycoside hydrolase/deacetylase"/>
    <property type="match status" value="1"/>
</dbReference>
<dbReference type="AlphaFoldDB" id="A0A2T0KFB9"/>
<protein>
    <submittedName>
        <fullName evidence="2">Peptidoglycan/xylan/chitin deacetylase (PgdA/CDA1 family)</fullName>
    </submittedName>
</protein>
<sequence>MNNRWSTLRSGLSVLAAVVLTGIGVAVARPASAADSSPYQAQVFTRGYDTTKLATLTFDLDWRTGTPAENAVSRTNLETVLRVFAANGITAGFGVTGRFAEQNPAETRDIAARGHKIFNHSYSHPDFLTLTRAQRWAQLDKAEAAFRAAGVNSAGWFRTPYRSGYMNAGVNRDLALRGYYINLDWTFDTTGYRAADWATVSSRIDRYTVPGAIIVMHVTTPSTDPGNLQLIIDKLKGMGYGFTSPYHAVTRAPIRTAYFGAGGPSSVFGAPTTAPMQATTAGTAVQWFQRGRFYHSPASGTHFVTGAILSKYRSLGTVTSFLRYPTADERHGAAGGYYSTFQGGSVYWLPATGAHEVHGAIRTKWFTLGAEAGILGYPQSDEVAVSVGRASRFQHGNVYWNSSNGAHEVHGAILTRYLALGGTGSRLGPPTSDEYTVAVGRRSNFRHGAIIWNSAARTTTVIYT</sequence>
<dbReference type="InterPro" id="IPR002509">
    <property type="entry name" value="NODB_dom"/>
</dbReference>
<evidence type="ECO:0000259" key="1">
    <source>
        <dbReference type="PROSITE" id="PS51677"/>
    </source>
</evidence>
<dbReference type="Proteomes" id="UP000239415">
    <property type="component" value="Unassembled WGS sequence"/>
</dbReference>
<dbReference type="GO" id="GO:0016810">
    <property type="term" value="F:hydrolase activity, acting on carbon-nitrogen (but not peptide) bonds"/>
    <property type="evidence" value="ECO:0007669"/>
    <property type="project" value="InterPro"/>
</dbReference>
<dbReference type="OrthoDB" id="514320at2"/>